<sequence>MSRASVAIEIDRLSLPLDGSAALGSIGADGNRIGLVVPVQSAVLVRTDDRTELVARPGGAVVLVGQARFAVAARGGGQALVLSSPRAPIESLVGASCSTGCLRDSIMLRAGTRFLIDVDRERESTAVPVRSIDRLLRELIVSVLVGAQEPEPAAPAWLGLFDRAVAHIAGQCTDGSLSTHTLARALNVSPRQLQRAFAANGSTPLREIRRHRAALAGSLLGNRAFAALNVDQISHQCGFRNAADMRRALASQELPSPRELRFAPPRAAAC</sequence>
<evidence type="ECO:0000313" key="6">
    <source>
        <dbReference type="Proteomes" id="UP001165584"/>
    </source>
</evidence>
<name>A0ABT2GZ80_9MICO</name>
<keyword evidence="1" id="KW-0805">Transcription regulation</keyword>
<dbReference type="PANTHER" id="PTHR46796">
    <property type="entry name" value="HTH-TYPE TRANSCRIPTIONAL ACTIVATOR RHAS-RELATED"/>
    <property type="match status" value="1"/>
</dbReference>
<evidence type="ECO:0000256" key="3">
    <source>
        <dbReference type="ARBA" id="ARBA00023163"/>
    </source>
</evidence>
<dbReference type="Gene3D" id="1.10.10.60">
    <property type="entry name" value="Homeodomain-like"/>
    <property type="match status" value="1"/>
</dbReference>
<dbReference type="InterPro" id="IPR018060">
    <property type="entry name" value="HTH_AraC"/>
</dbReference>
<dbReference type="PROSITE" id="PS01124">
    <property type="entry name" value="HTH_ARAC_FAMILY_2"/>
    <property type="match status" value="1"/>
</dbReference>
<evidence type="ECO:0000256" key="1">
    <source>
        <dbReference type="ARBA" id="ARBA00023015"/>
    </source>
</evidence>
<reference evidence="5" key="1">
    <citation type="submission" date="2022-08" db="EMBL/GenBank/DDBJ databases">
        <authorList>
            <person name="Deng Y."/>
            <person name="Han X.-F."/>
            <person name="Zhang Y.-Q."/>
        </authorList>
    </citation>
    <scope>NUCLEOTIDE SEQUENCE</scope>
    <source>
        <strain evidence="5">CPCC 205763</strain>
    </source>
</reference>
<dbReference type="SMART" id="SM00342">
    <property type="entry name" value="HTH_ARAC"/>
    <property type="match status" value="1"/>
</dbReference>
<gene>
    <name evidence="5" type="ORF">N1027_19265</name>
</gene>
<evidence type="ECO:0000256" key="2">
    <source>
        <dbReference type="ARBA" id="ARBA00023125"/>
    </source>
</evidence>
<dbReference type="EMBL" id="JANLCM010000003">
    <property type="protein sequence ID" value="MCS5720271.1"/>
    <property type="molecule type" value="Genomic_DNA"/>
</dbReference>
<evidence type="ECO:0000259" key="4">
    <source>
        <dbReference type="PROSITE" id="PS01124"/>
    </source>
</evidence>
<proteinExistence type="predicted"/>
<accession>A0ABT2GZ80</accession>
<dbReference type="InterPro" id="IPR050204">
    <property type="entry name" value="AraC_XylS_family_regulators"/>
</dbReference>
<keyword evidence="3" id="KW-0804">Transcription</keyword>
<evidence type="ECO:0000313" key="5">
    <source>
        <dbReference type="EMBL" id="MCS5720271.1"/>
    </source>
</evidence>
<dbReference type="Proteomes" id="UP001165584">
    <property type="component" value="Unassembled WGS sequence"/>
</dbReference>
<keyword evidence="2" id="KW-0238">DNA-binding</keyword>
<dbReference type="Pfam" id="PF12833">
    <property type="entry name" value="HTH_18"/>
    <property type="match status" value="1"/>
</dbReference>
<comment type="caution">
    <text evidence="5">The sequence shown here is derived from an EMBL/GenBank/DDBJ whole genome shotgun (WGS) entry which is preliminary data.</text>
</comment>
<keyword evidence="6" id="KW-1185">Reference proteome</keyword>
<organism evidence="5 6">
    <name type="scientific">Herbiconiux aconitum</name>
    <dbReference type="NCBI Taxonomy" id="2970913"/>
    <lineage>
        <taxon>Bacteria</taxon>
        <taxon>Bacillati</taxon>
        <taxon>Actinomycetota</taxon>
        <taxon>Actinomycetes</taxon>
        <taxon>Micrococcales</taxon>
        <taxon>Microbacteriaceae</taxon>
        <taxon>Herbiconiux</taxon>
    </lineage>
</organism>
<dbReference type="RefSeq" id="WP_259510523.1">
    <property type="nucleotide sequence ID" value="NZ_JANLCM010000003.1"/>
</dbReference>
<protein>
    <submittedName>
        <fullName evidence="5">Helix-turn-helix domain-containing protein</fullName>
    </submittedName>
</protein>
<feature type="domain" description="HTH araC/xylS-type" evidence="4">
    <location>
        <begin position="162"/>
        <end position="263"/>
    </location>
</feature>